<dbReference type="SUPFAM" id="SSF52279">
    <property type="entry name" value="Beta-D-glucan exohydrolase, C-terminal domain"/>
    <property type="match status" value="1"/>
</dbReference>
<feature type="signal peptide" evidence="3">
    <location>
        <begin position="1"/>
        <end position="21"/>
    </location>
</feature>
<dbReference type="Pfam" id="PF00933">
    <property type="entry name" value="Glyco_hydro_3"/>
    <property type="match status" value="1"/>
</dbReference>
<dbReference type="OrthoDB" id="9781691at2"/>
<evidence type="ECO:0000256" key="2">
    <source>
        <dbReference type="ARBA" id="ARBA00022801"/>
    </source>
</evidence>
<dbReference type="EMBL" id="FXAH01000021">
    <property type="protein sequence ID" value="SMF79286.1"/>
    <property type="molecule type" value="Genomic_DNA"/>
</dbReference>
<proteinExistence type="inferred from homology"/>
<organism evidence="5 6">
    <name type="scientific">Trinickia caryophylli</name>
    <name type="common">Paraburkholderia caryophylli</name>
    <dbReference type="NCBI Taxonomy" id="28094"/>
    <lineage>
        <taxon>Bacteria</taxon>
        <taxon>Pseudomonadati</taxon>
        <taxon>Pseudomonadota</taxon>
        <taxon>Betaproteobacteria</taxon>
        <taxon>Burkholderiales</taxon>
        <taxon>Burkholderiaceae</taxon>
        <taxon>Trinickia</taxon>
    </lineage>
</organism>
<dbReference type="InterPro" id="IPR026891">
    <property type="entry name" value="Fn3-like"/>
</dbReference>
<reference evidence="6" key="1">
    <citation type="submission" date="2017-04" db="EMBL/GenBank/DDBJ databases">
        <authorList>
            <person name="Varghese N."/>
            <person name="Submissions S."/>
        </authorList>
    </citation>
    <scope>NUCLEOTIDE SEQUENCE [LARGE SCALE GENOMIC DNA]</scope>
    <source>
        <strain evidence="6">Ballard 720</strain>
    </source>
</reference>
<evidence type="ECO:0000256" key="1">
    <source>
        <dbReference type="ARBA" id="ARBA00005336"/>
    </source>
</evidence>
<accession>A0A1X7H3S5</accession>
<dbReference type="InterPro" id="IPR001764">
    <property type="entry name" value="Glyco_hydro_3_N"/>
</dbReference>
<evidence type="ECO:0000313" key="6">
    <source>
        <dbReference type="Proteomes" id="UP000192911"/>
    </source>
</evidence>
<dbReference type="InterPro" id="IPR013783">
    <property type="entry name" value="Ig-like_fold"/>
</dbReference>
<evidence type="ECO:0000313" key="5">
    <source>
        <dbReference type="EMBL" id="SMF79286.1"/>
    </source>
</evidence>
<keyword evidence="6" id="KW-1185">Reference proteome</keyword>
<keyword evidence="3" id="KW-0732">Signal</keyword>
<sequence length="736" mass="78985">MQVNRWPMALALAAVIASAHAGDSDNAVTSFSPSFASPISDYLAHRRADMLVRQMTLDEKLQLIHSKYQMSDVPGGGAGFIQGVPRLGIPDLNMVDSATGSGSTSQPSTTFPATIALAASWDRRLSYDFGAQVAKQLRAQGFSMGLGGGTNLAREPRGGRLFEYLGEDPVLAGEMLAARTVGTQNQKVIATVKHYVGNEQETGRFGGNDQIDERTLRELYLLPFEIAVKQAHPGNVMCSYNRINGTYACENPHVLTDVLKRDWGFQGQVQSDWGAAHSTAASINAGLDEEEDVGPTVFLTPDLVKQALSSGQITQARLDEMVSRKLYVMIKTGVFDDPAKAGGTIDFAAGRNFAQYAEEQSIVLLKNDNGQLPLPASGLGRVAVIGAHADVAVLTGGGSGNTRDPVTGNFAGCGGLTFGTSTGCNWWTNPWITLNVPLTKAIQSLAPSAQVKYAGNPDQQSPFRAYTQHEIDTAATLARDSDVAIVVVTQSSGEDFGELPSLSLANPSNQDQLVEAVAAANPHTIVVVQSGNPVLMPWKDKVSAIVEAWFPGEGGGQAIANVLFGKVNPSGKLPVTFPARDQDTPTWIGDGTLPTDPVYSEKLNMGYRWYDAKNVAPMFEFGFGLSYTHFSYSDLSVKRGPGHTLLASFTVKNDGRMAGADVPQVYLGVNYTGEPPRRLAGWQKVFLKPGEARRVDVPISERMQSVWDTSKNGWQYVSGSAVYVGASSRDIRLQSR</sequence>
<dbReference type="Proteomes" id="UP000192911">
    <property type="component" value="Unassembled WGS sequence"/>
</dbReference>
<dbReference type="GeneID" id="95548195"/>
<gene>
    <name evidence="5" type="ORF">SAMN06295900_1216</name>
</gene>
<dbReference type="SUPFAM" id="SSF51445">
    <property type="entry name" value="(Trans)glycosidases"/>
    <property type="match status" value="1"/>
</dbReference>
<name>A0A1X7H3S5_TRICW</name>
<dbReference type="STRING" id="28094.SAMN06295900_1216"/>
<protein>
    <submittedName>
        <fullName evidence="5">Beta-glucosidase</fullName>
    </submittedName>
</protein>
<evidence type="ECO:0000259" key="4">
    <source>
        <dbReference type="SMART" id="SM01217"/>
    </source>
</evidence>
<dbReference type="RefSeq" id="WP_085230419.1">
    <property type="nucleotide sequence ID" value="NZ_BSQD01000019.1"/>
</dbReference>
<dbReference type="GO" id="GO:0005975">
    <property type="term" value="P:carbohydrate metabolic process"/>
    <property type="evidence" value="ECO:0007669"/>
    <property type="project" value="InterPro"/>
</dbReference>
<keyword evidence="2" id="KW-0378">Hydrolase</keyword>
<dbReference type="InterPro" id="IPR036881">
    <property type="entry name" value="Glyco_hydro_3_C_sf"/>
</dbReference>
<dbReference type="Pfam" id="PF14310">
    <property type="entry name" value="Fn3-like"/>
    <property type="match status" value="1"/>
</dbReference>
<comment type="similarity">
    <text evidence="1">Belongs to the glycosyl hydrolase 3 family.</text>
</comment>
<dbReference type="GO" id="GO:0004553">
    <property type="term" value="F:hydrolase activity, hydrolyzing O-glycosyl compounds"/>
    <property type="evidence" value="ECO:0007669"/>
    <property type="project" value="InterPro"/>
</dbReference>
<dbReference type="Pfam" id="PF01915">
    <property type="entry name" value="Glyco_hydro_3_C"/>
    <property type="match status" value="1"/>
</dbReference>
<dbReference type="PANTHER" id="PTHR42715">
    <property type="entry name" value="BETA-GLUCOSIDASE"/>
    <property type="match status" value="1"/>
</dbReference>
<dbReference type="Gene3D" id="2.60.40.10">
    <property type="entry name" value="Immunoglobulins"/>
    <property type="match status" value="1"/>
</dbReference>
<dbReference type="InterPro" id="IPR002772">
    <property type="entry name" value="Glyco_hydro_3_C"/>
</dbReference>
<dbReference type="AlphaFoldDB" id="A0A1X7H3S5"/>
<dbReference type="InterPro" id="IPR017853">
    <property type="entry name" value="GH"/>
</dbReference>
<dbReference type="PANTHER" id="PTHR42715:SF10">
    <property type="entry name" value="BETA-GLUCOSIDASE"/>
    <property type="match status" value="1"/>
</dbReference>
<dbReference type="InterPro" id="IPR050288">
    <property type="entry name" value="Cellulose_deg_GH3"/>
</dbReference>
<evidence type="ECO:0000256" key="3">
    <source>
        <dbReference type="SAM" id="SignalP"/>
    </source>
</evidence>
<dbReference type="InterPro" id="IPR036962">
    <property type="entry name" value="Glyco_hydro_3_N_sf"/>
</dbReference>
<dbReference type="Gene3D" id="3.20.20.300">
    <property type="entry name" value="Glycoside hydrolase, family 3, N-terminal domain"/>
    <property type="match status" value="1"/>
</dbReference>
<dbReference type="Gene3D" id="3.40.50.1700">
    <property type="entry name" value="Glycoside hydrolase family 3 C-terminal domain"/>
    <property type="match status" value="1"/>
</dbReference>
<feature type="domain" description="Fibronectin type III-like" evidence="4">
    <location>
        <begin position="661"/>
        <end position="728"/>
    </location>
</feature>
<dbReference type="PRINTS" id="PR00133">
    <property type="entry name" value="GLHYDRLASE3"/>
</dbReference>
<feature type="chain" id="PRO_5012485379" evidence="3">
    <location>
        <begin position="22"/>
        <end position="736"/>
    </location>
</feature>
<dbReference type="SMART" id="SM01217">
    <property type="entry name" value="Fn3_like"/>
    <property type="match status" value="1"/>
</dbReference>